<evidence type="ECO:0000259" key="6">
    <source>
        <dbReference type="Pfam" id="PF07669"/>
    </source>
</evidence>
<proteinExistence type="predicted"/>
<evidence type="ECO:0000256" key="4">
    <source>
        <dbReference type="ARBA" id="ARBA00022691"/>
    </source>
</evidence>
<protein>
    <recommendedName>
        <fullName evidence="1">site-specific DNA-methyltransferase (adenine-specific)</fullName>
        <ecNumber evidence="1">2.1.1.72</ecNumber>
    </recommendedName>
</protein>
<reference evidence="8 9" key="1">
    <citation type="submission" date="2018-02" db="EMBL/GenBank/DDBJ databases">
        <title>Comparative genomes isolates from brazilian mangrove.</title>
        <authorList>
            <person name="Araujo J.E."/>
            <person name="Taketani R.G."/>
            <person name="Silva M.C.P."/>
            <person name="Loureco M.V."/>
            <person name="Andreote F.D."/>
        </authorList>
    </citation>
    <scope>NUCLEOTIDE SEQUENCE [LARGE SCALE GENOMIC DNA]</scope>
    <source>
        <strain evidence="8 9">NAP PRIS-MGV</strain>
    </source>
</reference>
<dbReference type="AlphaFoldDB" id="A0A2S8F9W1"/>
<sequence length="1246" mass="141561">MINRQALLSDLQSLLKKLEADLLDRSKSSDVPEVGETLREEYARAKKAERTALNYETWRSDAITQTAAAWVLSCVFVRFLEDNALIDPPKIAGPGKRLQQARDEHTLFFQDPERAKLTDREYLLAVFDQLAELPGTRDVFGDHNPLRQLPNWLGPDAVGELLKFFQKIDANSGELIHDFTDPNWNTRFLGDLYQDLSEAARKKYALLQTPDFVEEFILDRTLEPALDEFGLDAKPEGFKMIDPACGSGHFLLGAFTRILARWQKEEPGTKVRELVGRALRSVHGVDVNPFAIAIARFRLLLAAMQAEGITRLANAPGYEFRLATGDSLYHSRQRQKTLLDDGEEIREDAHYFASEDAADLRKILRPGSYHCVVANPPYITPKDRAANQAYRKLYPETCHRQYSLAVPFMELLFRLAVNGSNAGYVGQITSNSFMKREFGKKLIESFFPKVDLTHVIDTSGAYIPGHGTPTVILLGRNRRPISDSIRTVMGIRGEPSTPEDPALGQVWSAIVGQIDLSGSESEFVSVGDTERPLFHMHPWSIGGGGASELKDQLDNEFRSRLSDCVQSIGFYQDTHADEAFVHPIGFSARQGVATGFKRQIRGDNVRDWTSKSEEEILFPYDDNLNQWPKIPVENRWDWLIRLKTGLWSRSTFGGGTYKQSGRPWYDYHQFPKDRARTPLTITYGEVATHNHFVLDRGGKVFNRTAPVIKLPEDATEEDHLALLGLLNSSIACFWMKQVAHNKGDSTDNKGARTTGDVAFNTYAFNSSLLKGLPLPDGRITRFSILIDELSQKLATNFRPSAILASNVCDEASLKSSRNDYQASYKQMISHQEELDWQCYKLYGLINEERFTLSAPPINLGERAFEIVLARKVARGEAQTNWFERHGSNPITELPEHWPDDYKLLVEKRIELIENDKNIGLIERPEYKRRWNTETWESQLDRALRSWLLDRLESYFDLDGRMNDEGKTTAKFDVELVSIARLADVARQDNEFMEVGQVFRDDSAFDVQRLVEELVQGENVPLLPVLRYKPPGLRKRAEWENTWQLQRLEDKLRAGEEVSLGDCDLTEEQRQQIAQWQTETPQPARADDRNLDAILAIPVPPKYKSSDFISSGGARYWALRGKLDVPKERWISFPHCDGPDGTLMLAWAGYNHLQQAQAISAYFVDVQERHGGRDDPRLVPLLAGIVELLPWLKQWHHDVDATYGQRMDEVFEGFVTEEAKGLGMTVDEVRDWVPPKKATKRSGTKNA</sequence>
<dbReference type="RefSeq" id="WP_105358298.1">
    <property type="nucleotide sequence ID" value="NZ_PUIB01000024.1"/>
</dbReference>
<evidence type="ECO:0000313" key="8">
    <source>
        <dbReference type="EMBL" id="PQO28931.1"/>
    </source>
</evidence>
<dbReference type="Gene3D" id="3.40.50.150">
    <property type="entry name" value="Vaccinia Virus protein VP39"/>
    <property type="match status" value="1"/>
</dbReference>
<dbReference type="Proteomes" id="UP000239388">
    <property type="component" value="Unassembled WGS sequence"/>
</dbReference>
<dbReference type="InterPro" id="IPR011639">
    <property type="entry name" value="MethylTrfase_TaqI-like_dom"/>
</dbReference>
<dbReference type="PANTHER" id="PTHR33841:SF1">
    <property type="entry name" value="DNA METHYLTRANSFERASE A"/>
    <property type="match status" value="1"/>
</dbReference>
<keyword evidence="2 8" id="KW-0489">Methyltransferase</keyword>
<evidence type="ECO:0000259" key="7">
    <source>
        <dbReference type="Pfam" id="PF22654"/>
    </source>
</evidence>
<dbReference type="GO" id="GO:0006304">
    <property type="term" value="P:DNA modification"/>
    <property type="evidence" value="ECO:0007669"/>
    <property type="project" value="InterPro"/>
</dbReference>
<dbReference type="PROSITE" id="PS00092">
    <property type="entry name" value="N6_MTASE"/>
    <property type="match status" value="1"/>
</dbReference>
<dbReference type="EMBL" id="PUIB01000024">
    <property type="protein sequence ID" value="PQO28931.1"/>
    <property type="molecule type" value="Genomic_DNA"/>
</dbReference>
<dbReference type="PANTHER" id="PTHR33841">
    <property type="entry name" value="DNA METHYLTRANSFERASE YEEA-RELATED"/>
    <property type="match status" value="1"/>
</dbReference>
<dbReference type="PRINTS" id="PR00507">
    <property type="entry name" value="N12N6MTFRASE"/>
</dbReference>
<dbReference type="Pfam" id="PF22654">
    <property type="entry name" value="DUF7008"/>
    <property type="match status" value="1"/>
</dbReference>
<dbReference type="InterPro" id="IPR002052">
    <property type="entry name" value="DNA_methylase_N6_adenine_CS"/>
</dbReference>
<accession>A0A2S8F9W1</accession>
<evidence type="ECO:0000256" key="1">
    <source>
        <dbReference type="ARBA" id="ARBA00011900"/>
    </source>
</evidence>
<dbReference type="GO" id="GO:0003676">
    <property type="term" value="F:nucleic acid binding"/>
    <property type="evidence" value="ECO:0007669"/>
    <property type="project" value="InterPro"/>
</dbReference>
<gene>
    <name evidence="8" type="ORF">C5Y98_24535</name>
</gene>
<dbReference type="Pfam" id="PF07669">
    <property type="entry name" value="Eco57I"/>
    <property type="match status" value="1"/>
</dbReference>
<comment type="catalytic activity">
    <reaction evidence="5">
        <text>a 2'-deoxyadenosine in DNA + S-adenosyl-L-methionine = an N(6)-methyl-2'-deoxyadenosine in DNA + S-adenosyl-L-homocysteine + H(+)</text>
        <dbReference type="Rhea" id="RHEA:15197"/>
        <dbReference type="Rhea" id="RHEA-COMP:12418"/>
        <dbReference type="Rhea" id="RHEA-COMP:12419"/>
        <dbReference type="ChEBI" id="CHEBI:15378"/>
        <dbReference type="ChEBI" id="CHEBI:57856"/>
        <dbReference type="ChEBI" id="CHEBI:59789"/>
        <dbReference type="ChEBI" id="CHEBI:90615"/>
        <dbReference type="ChEBI" id="CHEBI:90616"/>
        <dbReference type="EC" id="2.1.1.72"/>
    </reaction>
</comment>
<dbReference type="InterPro" id="IPR054277">
    <property type="entry name" value="DUF7008"/>
</dbReference>
<evidence type="ECO:0000256" key="3">
    <source>
        <dbReference type="ARBA" id="ARBA00022679"/>
    </source>
</evidence>
<dbReference type="OrthoDB" id="249114at2"/>
<evidence type="ECO:0000313" key="9">
    <source>
        <dbReference type="Proteomes" id="UP000239388"/>
    </source>
</evidence>
<feature type="domain" description="Type II methyltransferase M.TaqI-like" evidence="6">
    <location>
        <begin position="282"/>
        <end position="459"/>
    </location>
</feature>
<keyword evidence="3 8" id="KW-0808">Transferase</keyword>
<dbReference type="InterPro" id="IPR050953">
    <property type="entry name" value="N4_N6_ade-DNA_methylase"/>
</dbReference>
<organism evidence="8 9">
    <name type="scientific">Blastopirellula marina</name>
    <dbReference type="NCBI Taxonomy" id="124"/>
    <lineage>
        <taxon>Bacteria</taxon>
        <taxon>Pseudomonadati</taxon>
        <taxon>Planctomycetota</taxon>
        <taxon>Planctomycetia</taxon>
        <taxon>Pirellulales</taxon>
        <taxon>Pirellulaceae</taxon>
        <taxon>Blastopirellula</taxon>
    </lineage>
</organism>
<dbReference type="EC" id="2.1.1.72" evidence="1"/>
<dbReference type="InterPro" id="IPR029063">
    <property type="entry name" value="SAM-dependent_MTases_sf"/>
</dbReference>
<dbReference type="GO" id="GO:0032259">
    <property type="term" value="P:methylation"/>
    <property type="evidence" value="ECO:0007669"/>
    <property type="project" value="UniProtKB-KW"/>
</dbReference>
<comment type="caution">
    <text evidence="8">The sequence shown here is derived from an EMBL/GenBank/DDBJ whole genome shotgun (WGS) entry which is preliminary data.</text>
</comment>
<evidence type="ECO:0000256" key="2">
    <source>
        <dbReference type="ARBA" id="ARBA00022603"/>
    </source>
</evidence>
<dbReference type="SUPFAM" id="SSF53335">
    <property type="entry name" value="S-adenosyl-L-methionine-dependent methyltransferases"/>
    <property type="match status" value="1"/>
</dbReference>
<evidence type="ECO:0000256" key="5">
    <source>
        <dbReference type="ARBA" id="ARBA00047942"/>
    </source>
</evidence>
<feature type="domain" description="DUF7008" evidence="7">
    <location>
        <begin position="827"/>
        <end position="1240"/>
    </location>
</feature>
<dbReference type="NCBIfam" id="NF033451">
    <property type="entry name" value="BREX_2_MTaseX"/>
    <property type="match status" value="1"/>
</dbReference>
<keyword evidence="4" id="KW-0949">S-adenosyl-L-methionine</keyword>
<dbReference type="GO" id="GO:0009007">
    <property type="term" value="F:site-specific DNA-methyltransferase (adenine-specific) activity"/>
    <property type="evidence" value="ECO:0007669"/>
    <property type="project" value="UniProtKB-EC"/>
</dbReference>
<name>A0A2S8F9W1_9BACT</name>